<dbReference type="OrthoDB" id="25503at2759"/>
<accession>A0A0A1UFV9</accession>
<sequence>MPSKLEMVYLMNVSMHLLHKSNLYNFLQVSHKCLSSLQALKVNPIFGNEPSLQWFFKHFSPDTFDINYYVYDNIKAYIQPKQIRNVDLVPLYKTGKMDDNFIKSVFPKITRLVLFSLGDENEIAAYTDSVELDDVITYSKTADLVIQNSKYLTALYYLNIDLDYFVRFLQNYTDNGKEKYLKLPDIVIANNYKSDPIILDLHIISLLKQVEAMLPDNQRSKIYIIIDKQMDGEQTDKVFKKTMCIYTCCDTDKTLHTQNIRCENGELNITGSSNGISINDIIERAYANSIILNSRKTWQEVYGYCQNAYTKSSFQHTIYIKLDINTMK</sequence>
<organism evidence="1 2">
    <name type="scientific">Entamoeba invadens IP1</name>
    <dbReference type="NCBI Taxonomy" id="370355"/>
    <lineage>
        <taxon>Eukaryota</taxon>
        <taxon>Amoebozoa</taxon>
        <taxon>Evosea</taxon>
        <taxon>Archamoebae</taxon>
        <taxon>Mastigamoebida</taxon>
        <taxon>Entamoebidae</taxon>
        <taxon>Entamoeba</taxon>
    </lineage>
</organism>
<dbReference type="KEGG" id="eiv:EIN_431860"/>
<keyword evidence="2" id="KW-1185">Reference proteome</keyword>
<evidence type="ECO:0000313" key="1">
    <source>
        <dbReference type="EMBL" id="ELP93694.1"/>
    </source>
</evidence>
<dbReference type="EMBL" id="KB206267">
    <property type="protein sequence ID" value="ELP93694.1"/>
    <property type="molecule type" value="Genomic_DNA"/>
</dbReference>
<evidence type="ECO:0000313" key="2">
    <source>
        <dbReference type="Proteomes" id="UP000014680"/>
    </source>
</evidence>
<dbReference type="GeneID" id="14892674"/>
<dbReference type="VEuPathDB" id="AmoebaDB:EIN_431860"/>
<dbReference type="RefSeq" id="XP_004260465.1">
    <property type="nucleotide sequence ID" value="XM_004260417.1"/>
</dbReference>
<gene>
    <name evidence="1" type="ORF">EIN_431860</name>
</gene>
<name>A0A0A1UFV9_ENTIV</name>
<dbReference type="Proteomes" id="UP000014680">
    <property type="component" value="Unassembled WGS sequence"/>
</dbReference>
<dbReference type="AlphaFoldDB" id="A0A0A1UFV9"/>
<reference evidence="1 2" key="1">
    <citation type="submission" date="2012-10" db="EMBL/GenBank/DDBJ databases">
        <authorList>
            <person name="Zafar N."/>
            <person name="Inman J."/>
            <person name="Hall N."/>
            <person name="Lorenzi H."/>
            <person name="Caler E."/>
        </authorList>
    </citation>
    <scope>NUCLEOTIDE SEQUENCE [LARGE SCALE GENOMIC DNA]</scope>
    <source>
        <strain evidence="1 2">IP1</strain>
    </source>
</reference>
<proteinExistence type="predicted"/>
<protein>
    <submittedName>
        <fullName evidence="1">Uncharacterized protein</fullName>
    </submittedName>
</protein>